<keyword evidence="6 12" id="KW-0067">ATP-binding</keyword>
<dbReference type="GO" id="GO:0005524">
    <property type="term" value="F:ATP binding"/>
    <property type="evidence" value="ECO:0007669"/>
    <property type="project" value="UniProtKB-KW"/>
</dbReference>
<comment type="subcellular location">
    <subcellularLocation>
        <location evidence="1">Cell membrane</location>
        <topology evidence="1">Multi-pass membrane protein</topology>
    </subcellularLocation>
</comment>
<feature type="transmembrane region" description="Helical" evidence="9">
    <location>
        <begin position="283"/>
        <end position="301"/>
    </location>
</feature>
<dbReference type="InterPro" id="IPR011527">
    <property type="entry name" value="ABC1_TM_dom"/>
</dbReference>
<organism evidence="12 13">
    <name type="scientific">Clostridium thermosuccinogenes</name>
    <dbReference type="NCBI Taxonomy" id="84032"/>
    <lineage>
        <taxon>Bacteria</taxon>
        <taxon>Bacillati</taxon>
        <taxon>Bacillota</taxon>
        <taxon>Clostridia</taxon>
        <taxon>Eubacteriales</taxon>
        <taxon>Clostridiaceae</taxon>
        <taxon>Clostridium</taxon>
    </lineage>
</organism>
<feature type="transmembrane region" description="Helical" evidence="9">
    <location>
        <begin position="56"/>
        <end position="77"/>
    </location>
</feature>
<dbReference type="FunFam" id="1.20.1560.10:FF:000011">
    <property type="entry name" value="Multidrug ABC transporter ATP-binding protein"/>
    <property type="match status" value="1"/>
</dbReference>
<feature type="transmembrane region" description="Helical" evidence="9">
    <location>
        <begin position="134"/>
        <end position="153"/>
    </location>
</feature>
<evidence type="ECO:0000256" key="7">
    <source>
        <dbReference type="ARBA" id="ARBA00022989"/>
    </source>
</evidence>
<dbReference type="OrthoDB" id="9762778at2"/>
<dbReference type="InterPro" id="IPR017871">
    <property type="entry name" value="ABC_transporter-like_CS"/>
</dbReference>
<dbReference type="InterPro" id="IPR003593">
    <property type="entry name" value="AAA+_ATPase"/>
</dbReference>
<reference evidence="12 13" key="1">
    <citation type="submission" date="2017-06" db="EMBL/GenBank/DDBJ databases">
        <title>Investigating the central metabolism of Clostridium thermosuccinogenes.</title>
        <authorList>
            <person name="Koendjbiharie J.G."/>
            <person name="van Kranenburg R."/>
        </authorList>
    </citation>
    <scope>NUCLEOTIDE SEQUENCE [LARGE SCALE GENOMIC DNA]</scope>
    <source>
        <strain evidence="12 13">DSM 5806</strain>
    </source>
</reference>
<evidence type="ECO:0000259" key="11">
    <source>
        <dbReference type="PROSITE" id="PS50929"/>
    </source>
</evidence>
<name>A0A2K2FCD1_9CLOT</name>
<evidence type="ECO:0000256" key="8">
    <source>
        <dbReference type="ARBA" id="ARBA00023136"/>
    </source>
</evidence>
<keyword evidence="5" id="KW-0547">Nucleotide-binding</keyword>
<feature type="transmembrane region" description="Helical" evidence="9">
    <location>
        <begin position="159"/>
        <end position="179"/>
    </location>
</feature>
<dbReference type="Proteomes" id="UP000236151">
    <property type="component" value="Unassembled WGS sequence"/>
</dbReference>
<dbReference type="GO" id="GO:0005886">
    <property type="term" value="C:plasma membrane"/>
    <property type="evidence" value="ECO:0007669"/>
    <property type="project" value="UniProtKB-SubCell"/>
</dbReference>
<keyword evidence="8 9" id="KW-0472">Membrane</keyword>
<gene>
    <name evidence="12" type="ORF">CDQ84_15270</name>
</gene>
<proteinExistence type="predicted"/>
<dbReference type="CDD" id="cd18541">
    <property type="entry name" value="ABC_6TM_TmrB_like"/>
    <property type="match status" value="1"/>
</dbReference>
<evidence type="ECO:0000256" key="2">
    <source>
        <dbReference type="ARBA" id="ARBA00022448"/>
    </source>
</evidence>
<accession>A0A2K2FCD1</accession>
<dbReference type="PANTHER" id="PTHR43394:SF1">
    <property type="entry name" value="ATP-BINDING CASSETTE SUB-FAMILY B MEMBER 10, MITOCHONDRIAL"/>
    <property type="match status" value="1"/>
</dbReference>
<dbReference type="SUPFAM" id="SSF52540">
    <property type="entry name" value="P-loop containing nucleoside triphosphate hydrolases"/>
    <property type="match status" value="1"/>
</dbReference>
<dbReference type="InterPro" id="IPR036640">
    <property type="entry name" value="ABC1_TM_sf"/>
</dbReference>
<evidence type="ECO:0000256" key="3">
    <source>
        <dbReference type="ARBA" id="ARBA00022475"/>
    </source>
</evidence>
<keyword evidence="2" id="KW-0813">Transport</keyword>
<evidence type="ECO:0000256" key="1">
    <source>
        <dbReference type="ARBA" id="ARBA00004651"/>
    </source>
</evidence>
<dbReference type="PROSITE" id="PS50929">
    <property type="entry name" value="ABC_TM1F"/>
    <property type="match status" value="1"/>
</dbReference>
<evidence type="ECO:0000256" key="4">
    <source>
        <dbReference type="ARBA" id="ARBA00022692"/>
    </source>
</evidence>
<evidence type="ECO:0000256" key="6">
    <source>
        <dbReference type="ARBA" id="ARBA00022840"/>
    </source>
</evidence>
<dbReference type="SMART" id="SM00382">
    <property type="entry name" value="AAA"/>
    <property type="match status" value="1"/>
</dbReference>
<feature type="domain" description="ABC transporter" evidence="10">
    <location>
        <begin position="337"/>
        <end position="571"/>
    </location>
</feature>
<dbReference type="InterPro" id="IPR039421">
    <property type="entry name" value="Type_1_exporter"/>
</dbReference>
<dbReference type="Pfam" id="PF00005">
    <property type="entry name" value="ABC_tran"/>
    <property type="match status" value="1"/>
</dbReference>
<dbReference type="Pfam" id="PF00664">
    <property type="entry name" value="ABC_membrane"/>
    <property type="match status" value="1"/>
</dbReference>
<dbReference type="Gene3D" id="3.40.50.300">
    <property type="entry name" value="P-loop containing nucleotide triphosphate hydrolases"/>
    <property type="match status" value="1"/>
</dbReference>
<dbReference type="PANTHER" id="PTHR43394">
    <property type="entry name" value="ATP-DEPENDENT PERMEASE MDL1, MITOCHONDRIAL"/>
    <property type="match status" value="1"/>
</dbReference>
<feature type="transmembrane region" description="Helical" evidence="9">
    <location>
        <begin position="244"/>
        <end position="263"/>
    </location>
</feature>
<evidence type="ECO:0000256" key="9">
    <source>
        <dbReference type="SAM" id="Phobius"/>
    </source>
</evidence>
<dbReference type="RefSeq" id="WP_103082602.1">
    <property type="nucleotide sequence ID" value="NZ_CP021850.1"/>
</dbReference>
<dbReference type="EMBL" id="NIOJ01000049">
    <property type="protein sequence ID" value="PNT96441.1"/>
    <property type="molecule type" value="Genomic_DNA"/>
</dbReference>
<dbReference type="KEGG" id="cthd:CDO33_14245"/>
<dbReference type="GO" id="GO:0015421">
    <property type="term" value="F:ABC-type oligopeptide transporter activity"/>
    <property type="evidence" value="ECO:0007669"/>
    <property type="project" value="TreeGrafter"/>
</dbReference>
<dbReference type="InterPro" id="IPR027417">
    <property type="entry name" value="P-loop_NTPase"/>
</dbReference>
<keyword evidence="13" id="KW-1185">Reference proteome</keyword>
<feature type="transmembrane region" description="Helical" evidence="9">
    <location>
        <begin position="18"/>
        <end position="36"/>
    </location>
</feature>
<sequence>MRDLEFIRDIIAKNKYKYAFGILSLIVVDTLQLVLPRVLGIMTDLLKSGELNKSRLAVYTGIVAGIALGIAVFRFTWRYMVYGVAKSIEMHLRNRFYHHLQKLSPNYYNNHKTGDLMAHATSDINNVSTALGQGVAFAFDSAIIPVAAIAMMFRTGGVGLTLASFGPLAVMALIIVFNVDLMHRSLQKIQEAFSQLTERTRENISGIRVVKAFAQEKHEEDKFRETNINNRNTVLKYTKVTSSLFPMIGTISAFSFVIALWYGGVKVIYGDISLGSFVSFNSYLGMLIWPIAALGWIVSIFQRASVSIKRINEIMREKPEIQDAPNVVPLRGIKGRIEFRNLTFTYPGASRPALKNINLLIEEGKTLAIVGRTGSGKTTLINLIQRLYNVEEGMLLIDGVDINRIPLSVLRGSMGYVPQDTFLFSSTIRENIDFFCGRDDESIINASKIAQVYENIMDFPEKFETMVGERGVTLSGGQKQRIAIARAIVRDPEVLLLDDCLSAVDTNTEEEILKGLKDVLKNRTSVVVSHRISSIKHADEIIVLDDGEIIERGNHESLLKLKGEYYDLYQKQLLAEQIEGEDEYELL</sequence>
<keyword evidence="3" id="KW-1003">Cell membrane</keyword>
<dbReference type="Gene3D" id="1.20.1560.10">
    <property type="entry name" value="ABC transporter type 1, transmembrane domain"/>
    <property type="match status" value="1"/>
</dbReference>
<dbReference type="FunFam" id="3.40.50.300:FF:000221">
    <property type="entry name" value="Multidrug ABC transporter ATP-binding protein"/>
    <property type="match status" value="1"/>
</dbReference>
<keyword evidence="7 9" id="KW-1133">Transmembrane helix</keyword>
<evidence type="ECO:0000259" key="10">
    <source>
        <dbReference type="PROSITE" id="PS50893"/>
    </source>
</evidence>
<evidence type="ECO:0000313" key="13">
    <source>
        <dbReference type="Proteomes" id="UP000236151"/>
    </source>
</evidence>
<dbReference type="GO" id="GO:0016887">
    <property type="term" value="F:ATP hydrolysis activity"/>
    <property type="evidence" value="ECO:0007669"/>
    <property type="project" value="InterPro"/>
</dbReference>
<comment type="caution">
    <text evidence="12">The sequence shown here is derived from an EMBL/GenBank/DDBJ whole genome shotgun (WGS) entry which is preliminary data.</text>
</comment>
<feature type="domain" description="ABC transmembrane type-1" evidence="11">
    <location>
        <begin position="19"/>
        <end position="303"/>
    </location>
</feature>
<dbReference type="PROSITE" id="PS50893">
    <property type="entry name" value="ABC_TRANSPORTER_2"/>
    <property type="match status" value="1"/>
</dbReference>
<dbReference type="PROSITE" id="PS00211">
    <property type="entry name" value="ABC_TRANSPORTER_1"/>
    <property type="match status" value="1"/>
</dbReference>
<protein>
    <submittedName>
        <fullName evidence="12">Multidrug ABC transporter ATP-binding protein</fullName>
    </submittedName>
</protein>
<evidence type="ECO:0000256" key="5">
    <source>
        <dbReference type="ARBA" id="ARBA00022741"/>
    </source>
</evidence>
<dbReference type="AlphaFoldDB" id="A0A2K2FCD1"/>
<evidence type="ECO:0000313" key="12">
    <source>
        <dbReference type="EMBL" id="PNT96441.1"/>
    </source>
</evidence>
<dbReference type="SUPFAM" id="SSF90123">
    <property type="entry name" value="ABC transporter transmembrane region"/>
    <property type="match status" value="1"/>
</dbReference>
<dbReference type="InterPro" id="IPR003439">
    <property type="entry name" value="ABC_transporter-like_ATP-bd"/>
</dbReference>
<keyword evidence="4 9" id="KW-0812">Transmembrane</keyword>